<feature type="region of interest" description="Disordered" evidence="3">
    <location>
        <begin position="1"/>
        <end position="22"/>
    </location>
</feature>
<dbReference type="WBParaSite" id="MCU_007446-RA">
    <property type="protein sequence ID" value="MCU_007446-RA"/>
    <property type="gene ID" value="MCU_007446"/>
</dbReference>
<protein>
    <submittedName>
        <fullName evidence="5">RRM domain-containing protein</fullName>
    </submittedName>
</protein>
<evidence type="ECO:0000259" key="4">
    <source>
        <dbReference type="PROSITE" id="PS50102"/>
    </source>
</evidence>
<dbReference type="InterPro" id="IPR012677">
    <property type="entry name" value="Nucleotide-bd_a/b_plait_sf"/>
</dbReference>
<organism evidence="5">
    <name type="scientific">Mesocestoides corti</name>
    <name type="common">Flatworm</name>
    <dbReference type="NCBI Taxonomy" id="53468"/>
    <lineage>
        <taxon>Eukaryota</taxon>
        <taxon>Metazoa</taxon>
        <taxon>Spiralia</taxon>
        <taxon>Lophotrochozoa</taxon>
        <taxon>Platyhelminthes</taxon>
        <taxon>Cestoda</taxon>
        <taxon>Eucestoda</taxon>
        <taxon>Cyclophyllidea</taxon>
        <taxon>Mesocestoididae</taxon>
        <taxon>Mesocestoides</taxon>
    </lineage>
</organism>
<dbReference type="Gene3D" id="3.30.70.330">
    <property type="match status" value="1"/>
</dbReference>
<dbReference type="SMART" id="SM00360">
    <property type="entry name" value="RRM"/>
    <property type="match status" value="1"/>
</dbReference>
<evidence type="ECO:0000256" key="1">
    <source>
        <dbReference type="ARBA" id="ARBA00022884"/>
    </source>
</evidence>
<sequence length="370" mass="38263">MLSGCASTEPQSNNGGNSSSQYHTKDTTFTKIFVGGLPYHTTDASLRAFFERFGEIEEAVVITDRQTGKSRGYGFVTMMKKEEALQAIKDPNPCIDGRKANVNLAVLGAKPRVIAGVANASNLLAMAGADLGLFASLATANQTATPAPLLGTGQVNPALLSSLITLNVANPGTAAATSHAMFPTTPTPGHSASPLSSSLPDFQSQHSPYLHHPVSMLGAPNPFALAQYIYGANPWLDGGHHQQPFNAAPNPLGVSPVSAFTGTFPTPVDGMTRETLQRNHVAAQLMAGDALTKQTPLVTPTWSSAFPAHVTTPVPTTSVMNDTRASPGFAMVGGSPGSAIGGVTPVFGNTSDAAGTTSATALQTKHRGFI</sequence>
<dbReference type="GO" id="GO:0005829">
    <property type="term" value="C:cytosol"/>
    <property type="evidence" value="ECO:0007669"/>
    <property type="project" value="TreeGrafter"/>
</dbReference>
<dbReference type="InterPro" id="IPR035979">
    <property type="entry name" value="RBD_domain_sf"/>
</dbReference>
<dbReference type="Pfam" id="PF00076">
    <property type="entry name" value="RRM_1"/>
    <property type="match status" value="1"/>
</dbReference>
<name>A0A5K3FHK6_MESCO</name>
<dbReference type="SUPFAM" id="SSF54928">
    <property type="entry name" value="RNA-binding domain, RBD"/>
    <property type="match status" value="1"/>
</dbReference>
<feature type="compositionally biased region" description="Polar residues" evidence="3">
    <location>
        <begin position="187"/>
        <end position="204"/>
    </location>
</feature>
<accession>A0A5K3FHK6</accession>
<evidence type="ECO:0000256" key="2">
    <source>
        <dbReference type="PROSITE-ProRule" id="PRU00176"/>
    </source>
</evidence>
<proteinExistence type="predicted"/>
<dbReference type="AlphaFoldDB" id="A0A5K3FHK6"/>
<dbReference type="CDD" id="cd12384">
    <property type="entry name" value="RRM_RBM24_RBM38_like"/>
    <property type="match status" value="1"/>
</dbReference>
<feature type="domain" description="RRM" evidence="4">
    <location>
        <begin position="30"/>
        <end position="111"/>
    </location>
</feature>
<dbReference type="GO" id="GO:0005634">
    <property type="term" value="C:nucleus"/>
    <property type="evidence" value="ECO:0007669"/>
    <property type="project" value="TreeGrafter"/>
</dbReference>
<evidence type="ECO:0000313" key="5">
    <source>
        <dbReference type="WBParaSite" id="MCU_007446-RA"/>
    </source>
</evidence>
<evidence type="ECO:0000256" key="3">
    <source>
        <dbReference type="SAM" id="MobiDB-lite"/>
    </source>
</evidence>
<dbReference type="PANTHER" id="PTHR48024:SF56">
    <property type="entry name" value="HETEROGENEOUS NUCLEAR RIBONUCLEOPROTEIN A0"/>
    <property type="match status" value="1"/>
</dbReference>
<feature type="region of interest" description="Disordered" evidence="3">
    <location>
        <begin position="183"/>
        <end position="204"/>
    </location>
</feature>
<dbReference type="PANTHER" id="PTHR48024">
    <property type="entry name" value="GEO13361P1-RELATED"/>
    <property type="match status" value="1"/>
</dbReference>
<reference evidence="5" key="1">
    <citation type="submission" date="2019-11" db="UniProtKB">
        <authorList>
            <consortium name="WormBaseParasite"/>
        </authorList>
    </citation>
    <scope>IDENTIFICATION</scope>
</reference>
<dbReference type="PROSITE" id="PS50102">
    <property type="entry name" value="RRM"/>
    <property type="match status" value="1"/>
</dbReference>
<dbReference type="GO" id="GO:0003730">
    <property type="term" value="F:mRNA 3'-UTR binding"/>
    <property type="evidence" value="ECO:0007669"/>
    <property type="project" value="TreeGrafter"/>
</dbReference>
<dbReference type="InterPro" id="IPR000504">
    <property type="entry name" value="RRM_dom"/>
</dbReference>
<feature type="compositionally biased region" description="Polar residues" evidence="3">
    <location>
        <begin position="1"/>
        <end position="11"/>
    </location>
</feature>
<dbReference type="InterPro" id="IPR050886">
    <property type="entry name" value="RNA-binding_reg"/>
</dbReference>
<keyword evidence="1 2" id="KW-0694">RNA-binding</keyword>